<evidence type="ECO:0000313" key="6">
    <source>
        <dbReference type="Proteomes" id="UP000295132"/>
    </source>
</evidence>
<evidence type="ECO:0000313" key="4">
    <source>
        <dbReference type="EMBL" id="MDQ6598586.1"/>
    </source>
</evidence>
<reference evidence="5 6" key="1">
    <citation type="submission" date="2019-03" db="EMBL/GenBank/DDBJ databases">
        <title>Bacillus niacini sp. nov. a Nicotinate-Metabolizing Mesophile Isolated from Soil.</title>
        <authorList>
            <person name="Zhang G."/>
        </authorList>
    </citation>
    <scope>NUCLEOTIDE SEQUENCE [LARGE SCALE GENOMIC DNA]</scope>
    <source>
        <strain evidence="5 6">WN066</strain>
    </source>
</reference>
<dbReference type="Gene3D" id="2.60.120.10">
    <property type="entry name" value="Jelly Rolls"/>
    <property type="match status" value="1"/>
</dbReference>
<feature type="active site" description="Proton acceptor" evidence="1">
    <location>
        <position position="61"/>
    </location>
</feature>
<dbReference type="GO" id="GO:0000271">
    <property type="term" value="P:polysaccharide biosynthetic process"/>
    <property type="evidence" value="ECO:0007669"/>
    <property type="project" value="TreeGrafter"/>
</dbReference>
<gene>
    <name evidence="5" type="primary">rfbC</name>
    <name evidence="5" type="ORF">E2K98_14160</name>
    <name evidence="4" type="ORF">RCG21_19860</name>
</gene>
<dbReference type="GO" id="GO:0019305">
    <property type="term" value="P:dTDP-rhamnose biosynthetic process"/>
    <property type="evidence" value="ECO:0007669"/>
    <property type="project" value="UniProtKB-UniRule"/>
</dbReference>
<dbReference type="PANTHER" id="PTHR21047">
    <property type="entry name" value="DTDP-6-DEOXY-D-GLUCOSE-3,5 EPIMERASE"/>
    <property type="match status" value="1"/>
</dbReference>
<dbReference type="InterPro" id="IPR014710">
    <property type="entry name" value="RmlC-like_jellyroll"/>
</dbReference>
<feature type="active site" description="Proton donor" evidence="1">
    <location>
        <position position="131"/>
    </location>
</feature>
<dbReference type="Pfam" id="PF00908">
    <property type="entry name" value="dTDP_sugar_isom"/>
    <property type="match status" value="1"/>
</dbReference>
<dbReference type="EMBL" id="SMYO01000006">
    <property type="protein sequence ID" value="TDK60864.1"/>
    <property type="molecule type" value="Genomic_DNA"/>
</dbReference>
<accession>A0A4R5VQX5</accession>
<feature type="site" description="Participates in a stacking interaction with the thymidine ring of dTDP-4-oxo-6-deoxyglucose" evidence="2">
    <location>
        <position position="137"/>
    </location>
</feature>
<dbReference type="SUPFAM" id="SSF51182">
    <property type="entry name" value="RmlC-like cupins"/>
    <property type="match status" value="1"/>
</dbReference>
<dbReference type="Proteomes" id="UP001178888">
    <property type="component" value="Unassembled WGS sequence"/>
</dbReference>
<proteinExistence type="inferred from homology"/>
<evidence type="ECO:0000313" key="5">
    <source>
        <dbReference type="EMBL" id="TDK60864.1"/>
    </source>
</evidence>
<dbReference type="Proteomes" id="UP000295132">
    <property type="component" value="Unassembled WGS sequence"/>
</dbReference>
<evidence type="ECO:0000256" key="3">
    <source>
        <dbReference type="RuleBase" id="RU364069"/>
    </source>
</evidence>
<comment type="catalytic activity">
    <reaction evidence="3">
        <text>dTDP-4-dehydro-6-deoxy-alpha-D-glucose = dTDP-4-dehydro-beta-L-rhamnose</text>
        <dbReference type="Rhea" id="RHEA:16969"/>
        <dbReference type="ChEBI" id="CHEBI:57649"/>
        <dbReference type="ChEBI" id="CHEBI:62830"/>
        <dbReference type="EC" id="5.1.3.13"/>
    </reaction>
</comment>
<organism evidence="5 6">
    <name type="scientific">Bacillus salipaludis</name>
    <dbReference type="NCBI Taxonomy" id="2547811"/>
    <lineage>
        <taxon>Bacteria</taxon>
        <taxon>Bacillati</taxon>
        <taxon>Bacillota</taxon>
        <taxon>Bacilli</taxon>
        <taxon>Bacillales</taxon>
        <taxon>Bacillaceae</taxon>
        <taxon>Bacillus</taxon>
    </lineage>
</organism>
<comment type="similarity">
    <text evidence="3">Belongs to the dTDP-4-dehydrorhamnose 3,5-epimerase family.</text>
</comment>
<dbReference type="EC" id="5.1.3.13" evidence="3"/>
<evidence type="ECO:0000256" key="2">
    <source>
        <dbReference type="PIRSR" id="PIRSR600888-3"/>
    </source>
</evidence>
<dbReference type="InterPro" id="IPR011051">
    <property type="entry name" value="RmlC_Cupin_sf"/>
</dbReference>
<name>A0A4R5VQX5_9BACI</name>
<dbReference type="GO" id="GO:0005829">
    <property type="term" value="C:cytosol"/>
    <property type="evidence" value="ECO:0007669"/>
    <property type="project" value="TreeGrafter"/>
</dbReference>
<protein>
    <recommendedName>
        <fullName evidence="3">dTDP-4-dehydrorhamnose 3,5-epimerase</fullName>
        <ecNumber evidence="3">5.1.3.13</ecNumber>
    </recommendedName>
    <alternativeName>
        <fullName evidence="3">Thymidine diphospho-4-keto-rhamnose 3,5-epimerase</fullName>
    </alternativeName>
</protein>
<sequence length="188" mass="21854">MKVEETKLKGCYEIISNVYPDERGVFVKTFHNEIFKKFNLQTEYKEEYFSLSHKGVLRGLHFQLPPYDHDKLVYCTYGSVIDAVVDLRKGSATYGKFELFYLNSQNGKSILIPKGMAHGFYVLSEKAIMVYNVSEVYSPAHDSGIRWDSVGIPWPDQHPILSDRDRQLASFSDFITPFEYREEENNEK</sequence>
<dbReference type="UniPathway" id="UPA00124"/>
<dbReference type="AlphaFoldDB" id="A0A4R5VQX5"/>
<dbReference type="RefSeq" id="WP_133335129.1">
    <property type="nucleotide sequence ID" value="NZ_JAVGVR010000001.1"/>
</dbReference>
<comment type="subunit">
    <text evidence="3">Homodimer.</text>
</comment>
<dbReference type="PANTHER" id="PTHR21047:SF2">
    <property type="entry name" value="THYMIDINE DIPHOSPHO-4-KETO-RHAMNOSE 3,5-EPIMERASE"/>
    <property type="match status" value="1"/>
</dbReference>
<dbReference type="EMBL" id="JAVGVR010000001">
    <property type="protein sequence ID" value="MDQ6598586.1"/>
    <property type="molecule type" value="Genomic_DNA"/>
</dbReference>
<comment type="function">
    <text evidence="3">Catalyzes the epimerization of the C3' and C5'positions of dTDP-6-deoxy-D-xylo-4-hexulose, forming dTDP-6-deoxy-L-lyxo-4-hexulose.</text>
</comment>
<evidence type="ECO:0000313" key="7">
    <source>
        <dbReference type="Proteomes" id="UP001178888"/>
    </source>
</evidence>
<reference evidence="4" key="2">
    <citation type="submission" date="2023-08" db="EMBL/GenBank/DDBJ databases">
        <title>Nitrogen cycling bacteria in agricultural field soils.</title>
        <authorList>
            <person name="Jang J."/>
        </authorList>
    </citation>
    <scope>NUCLEOTIDE SEQUENCE</scope>
    <source>
        <strain evidence="4">PS3-36</strain>
    </source>
</reference>
<comment type="pathway">
    <text evidence="3">Carbohydrate biosynthesis; dTDP-L-rhamnose biosynthesis.</text>
</comment>
<keyword evidence="3 5" id="KW-0413">Isomerase</keyword>
<dbReference type="CDD" id="cd00438">
    <property type="entry name" value="cupin_RmlC"/>
    <property type="match status" value="1"/>
</dbReference>
<comment type="caution">
    <text evidence="5">The sequence shown here is derived from an EMBL/GenBank/DDBJ whole genome shotgun (WGS) entry which is preliminary data.</text>
</comment>
<dbReference type="InterPro" id="IPR000888">
    <property type="entry name" value="RmlC-like"/>
</dbReference>
<dbReference type="NCBIfam" id="TIGR01221">
    <property type="entry name" value="rmlC"/>
    <property type="match status" value="1"/>
</dbReference>
<dbReference type="GO" id="GO:0008830">
    <property type="term" value="F:dTDP-4-dehydrorhamnose 3,5-epimerase activity"/>
    <property type="evidence" value="ECO:0007669"/>
    <property type="project" value="UniProtKB-UniRule"/>
</dbReference>
<keyword evidence="7" id="KW-1185">Reference proteome</keyword>
<evidence type="ECO:0000256" key="1">
    <source>
        <dbReference type="PIRSR" id="PIRSR600888-1"/>
    </source>
</evidence>